<dbReference type="AlphaFoldDB" id="A0A5D8Z9F7"/>
<dbReference type="RefSeq" id="WP_149351550.1">
    <property type="nucleotide sequence ID" value="NZ_VTRV01000007.1"/>
</dbReference>
<comment type="caution">
    <text evidence="5">The sequence shown here is derived from an EMBL/GenBank/DDBJ whole genome shotgun (WGS) entry which is preliminary data.</text>
</comment>
<dbReference type="OrthoDB" id="8523426at2"/>
<dbReference type="PANTHER" id="PTHR22893">
    <property type="entry name" value="NADH OXIDOREDUCTASE-RELATED"/>
    <property type="match status" value="1"/>
</dbReference>
<evidence type="ECO:0000256" key="1">
    <source>
        <dbReference type="ARBA" id="ARBA00001917"/>
    </source>
</evidence>
<dbReference type="InterPro" id="IPR045247">
    <property type="entry name" value="Oye-like"/>
</dbReference>
<dbReference type="PANTHER" id="PTHR22893:SF91">
    <property type="entry name" value="NADPH DEHYDROGENASE 2-RELATED"/>
    <property type="match status" value="1"/>
</dbReference>
<comment type="cofactor">
    <cofactor evidence="1">
        <name>FMN</name>
        <dbReference type="ChEBI" id="CHEBI:58210"/>
    </cofactor>
</comment>
<proteinExistence type="inferred from homology"/>
<dbReference type="Gene3D" id="3.20.20.70">
    <property type="entry name" value="Aldolase class I"/>
    <property type="match status" value="1"/>
</dbReference>
<gene>
    <name evidence="5" type="ORF">FW784_01295</name>
</gene>
<keyword evidence="3" id="KW-0560">Oxidoreductase</keyword>
<evidence type="ECO:0000256" key="2">
    <source>
        <dbReference type="ARBA" id="ARBA00005979"/>
    </source>
</evidence>
<evidence type="ECO:0000313" key="6">
    <source>
        <dbReference type="Proteomes" id="UP000323164"/>
    </source>
</evidence>
<dbReference type="InterPro" id="IPR001155">
    <property type="entry name" value="OxRdtase_FMN_N"/>
</dbReference>
<dbReference type="FunFam" id="3.20.20.70:FF:000059">
    <property type="entry name" value="N-ethylmaleimide reductase, FMN-linked"/>
    <property type="match status" value="1"/>
</dbReference>
<dbReference type="GO" id="GO:0016628">
    <property type="term" value="F:oxidoreductase activity, acting on the CH-CH group of donors, NAD or NADP as acceptor"/>
    <property type="evidence" value="ECO:0007669"/>
    <property type="project" value="UniProtKB-ARBA"/>
</dbReference>
<dbReference type="InterPro" id="IPR013785">
    <property type="entry name" value="Aldolase_TIM"/>
</dbReference>
<protein>
    <submittedName>
        <fullName evidence="5">Alkene reductase</fullName>
    </submittedName>
</protein>
<dbReference type="EMBL" id="VTRV01000007">
    <property type="protein sequence ID" value="TZF91528.1"/>
    <property type="molecule type" value="Genomic_DNA"/>
</dbReference>
<evidence type="ECO:0000256" key="3">
    <source>
        <dbReference type="ARBA" id="ARBA00023002"/>
    </source>
</evidence>
<dbReference type="GO" id="GO:0005829">
    <property type="term" value="C:cytosol"/>
    <property type="evidence" value="ECO:0007669"/>
    <property type="project" value="TreeGrafter"/>
</dbReference>
<evidence type="ECO:0000313" key="5">
    <source>
        <dbReference type="EMBL" id="TZF91528.1"/>
    </source>
</evidence>
<sequence>MSDTKPAAHHAPSLFDPIRIGAIDCANRMVMAPLTRSRAAEGLVPSPLAAEYYGQRATAGLIITEATQVNVLAQGYISTPGIYTGAQIEGWRRVTDEVHRRGGRIVVQLWHVGRISHTSLLPAGEVPVAPSAIRAKTKTFTPEGFVDVSEPRALRLDEIPGIVRDFAAAARNAMQAGFDGIEIHAANGYLIDQFLRDGSNHRDDEYGGSIENRTRFLDEVATACVAAIGGDRVGVRLAPVTPSNDAHDSNPQPLFERAVQRLDALGVAYIHVIEGATGGRRDAQPFDYAALRAKFGGTWIVNNGYDRDMAEAAIREGRADAVAFGVPFLANPDLVRRFREGAPLNTPNRDTFYAGGASGYADYPTLDQVAS</sequence>
<organism evidence="5 6">
    <name type="scientific">Cognatilysobacter lacus</name>
    <dbReference type="NCBI Taxonomy" id="1643323"/>
    <lineage>
        <taxon>Bacteria</taxon>
        <taxon>Pseudomonadati</taxon>
        <taxon>Pseudomonadota</taxon>
        <taxon>Gammaproteobacteria</taxon>
        <taxon>Lysobacterales</taxon>
        <taxon>Lysobacteraceae</taxon>
        <taxon>Cognatilysobacter</taxon>
    </lineage>
</organism>
<reference evidence="5 6" key="1">
    <citation type="submission" date="2019-08" db="EMBL/GenBank/DDBJ databases">
        <title>Draft genome sequence of Lysobacter sp. UKS-15.</title>
        <authorList>
            <person name="Im W.-T."/>
        </authorList>
    </citation>
    <scope>NUCLEOTIDE SEQUENCE [LARGE SCALE GENOMIC DNA]</scope>
    <source>
        <strain evidence="5 6">UKS-15</strain>
    </source>
</reference>
<feature type="domain" description="NADH:flavin oxidoreductase/NADH oxidase N-terminal" evidence="4">
    <location>
        <begin position="13"/>
        <end position="345"/>
    </location>
</feature>
<dbReference type="Pfam" id="PF00724">
    <property type="entry name" value="Oxidored_FMN"/>
    <property type="match status" value="1"/>
</dbReference>
<dbReference type="SUPFAM" id="SSF51395">
    <property type="entry name" value="FMN-linked oxidoreductases"/>
    <property type="match status" value="1"/>
</dbReference>
<keyword evidence="6" id="KW-1185">Reference proteome</keyword>
<dbReference type="Proteomes" id="UP000323164">
    <property type="component" value="Unassembled WGS sequence"/>
</dbReference>
<comment type="similarity">
    <text evidence="2">Belongs to the NADH:flavin oxidoreductase/NADH oxidase family.</text>
</comment>
<dbReference type="CDD" id="cd02933">
    <property type="entry name" value="OYE_like_FMN"/>
    <property type="match status" value="1"/>
</dbReference>
<evidence type="ECO:0000259" key="4">
    <source>
        <dbReference type="Pfam" id="PF00724"/>
    </source>
</evidence>
<name>A0A5D8Z9F7_9GAMM</name>
<dbReference type="GO" id="GO:0010181">
    <property type="term" value="F:FMN binding"/>
    <property type="evidence" value="ECO:0007669"/>
    <property type="project" value="InterPro"/>
</dbReference>
<accession>A0A5D8Z9F7</accession>